<protein>
    <submittedName>
        <fullName evidence="11">Sugar transporter</fullName>
    </submittedName>
</protein>
<dbReference type="PANTHER" id="PTHR48022">
    <property type="entry name" value="PLASTIDIC GLUCOSE TRANSPORTER 4"/>
    <property type="match status" value="1"/>
</dbReference>
<dbReference type="SUPFAM" id="SSF103473">
    <property type="entry name" value="MFS general substrate transporter"/>
    <property type="match status" value="1"/>
</dbReference>
<dbReference type="InParanoid" id="A0A194XMG9"/>
<feature type="transmembrane region" description="Helical" evidence="9">
    <location>
        <begin position="403"/>
        <end position="427"/>
    </location>
</feature>
<keyword evidence="3 7" id="KW-0813">Transport</keyword>
<evidence type="ECO:0000256" key="2">
    <source>
        <dbReference type="ARBA" id="ARBA00010992"/>
    </source>
</evidence>
<evidence type="ECO:0000256" key="9">
    <source>
        <dbReference type="SAM" id="Phobius"/>
    </source>
</evidence>
<evidence type="ECO:0000256" key="8">
    <source>
        <dbReference type="SAM" id="MobiDB-lite"/>
    </source>
</evidence>
<evidence type="ECO:0000313" key="11">
    <source>
        <dbReference type="EMBL" id="KUJ21289.1"/>
    </source>
</evidence>
<dbReference type="Proteomes" id="UP000070700">
    <property type="component" value="Unassembled WGS sequence"/>
</dbReference>
<dbReference type="GO" id="GO:0005351">
    <property type="term" value="F:carbohydrate:proton symporter activity"/>
    <property type="evidence" value="ECO:0007669"/>
    <property type="project" value="TreeGrafter"/>
</dbReference>
<dbReference type="PROSITE" id="PS50850">
    <property type="entry name" value="MFS"/>
    <property type="match status" value="1"/>
</dbReference>
<feature type="transmembrane region" description="Helical" evidence="9">
    <location>
        <begin position="471"/>
        <end position="489"/>
    </location>
</feature>
<comment type="subcellular location">
    <subcellularLocation>
        <location evidence="1">Membrane</location>
        <topology evidence="1">Multi-pass membrane protein</topology>
    </subcellularLocation>
</comment>
<feature type="transmembrane region" description="Helical" evidence="9">
    <location>
        <begin position="369"/>
        <end position="391"/>
    </location>
</feature>
<dbReference type="PROSITE" id="PS00216">
    <property type="entry name" value="SUGAR_TRANSPORT_1"/>
    <property type="match status" value="1"/>
</dbReference>
<evidence type="ECO:0000256" key="3">
    <source>
        <dbReference type="ARBA" id="ARBA00022448"/>
    </source>
</evidence>
<gene>
    <name evidence="11" type="ORF">LY89DRAFT_431256</name>
</gene>
<dbReference type="GO" id="GO:0016020">
    <property type="term" value="C:membrane"/>
    <property type="evidence" value="ECO:0007669"/>
    <property type="project" value="UniProtKB-SubCell"/>
</dbReference>
<dbReference type="InterPro" id="IPR050360">
    <property type="entry name" value="MFS_Sugar_Transporters"/>
</dbReference>
<accession>A0A194XMG9</accession>
<keyword evidence="11" id="KW-0762">Sugar transport</keyword>
<dbReference type="InterPro" id="IPR003663">
    <property type="entry name" value="Sugar/inositol_transpt"/>
</dbReference>
<dbReference type="EMBL" id="KQ947408">
    <property type="protein sequence ID" value="KUJ21289.1"/>
    <property type="molecule type" value="Genomic_DNA"/>
</dbReference>
<evidence type="ECO:0000256" key="6">
    <source>
        <dbReference type="ARBA" id="ARBA00023136"/>
    </source>
</evidence>
<proteinExistence type="inferred from homology"/>
<keyword evidence="5 9" id="KW-1133">Transmembrane helix</keyword>
<feature type="transmembrane region" description="Helical" evidence="9">
    <location>
        <begin position="200"/>
        <end position="222"/>
    </location>
</feature>
<evidence type="ECO:0000259" key="10">
    <source>
        <dbReference type="PROSITE" id="PS50850"/>
    </source>
</evidence>
<dbReference type="PRINTS" id="PR00171">
    <property type="entry name" value="SUGRTRNSPORT"/>
</dbReference>
<evidence type="ECO:0000256" key="7">
    <source>
        <dbReference type="RuleBase" id="RU003346"/>
    </source>
</evidence>
<dbReference type="Gene3D" id="1.20.1250.20">
    <property type="entry name" value="MFS general substrate transporter like domains"/>
    <property type="match status" value="1"/>
</dbReference>
<feature type="transmembrane region" description="Helical" evidence="9">
    <location>
        <begin position="130"/>
        <end position="150"/>
    </location>
</feature>
<dbReference type="Pfam" id="PF00083">
    <property type="entry name" value="Sugar_tr"/>
    <property type="match status" value="1"/>
</dbReference>
<feature type="transmembrane region" description="Helical" evidence="9">
    <location>
        <begin position="103"/>
        <end position="124"/>
    </location>
</feature>
<dbReference type="AlphaFoldDB" id="A0A194XMG9"/>
<evidence type="ECO:0000256" key="1">
    <source>
        <dbReference type="ARBA" id="ARBA00004141"/>
    </source>
</evidence>
<feature type="transmembrane region" description="Helical" evidence="9">
    <location>
        <begin position="302"/>
        <end position="324"/>
    </location>
</feature>
<dbReference type="InterPro" id="IPR036259">
    <property type="entry name" value="MFS_trans_sf"/>
</dbReference>
<feature type="region of interest" description="Disordered" evidence="8">
    <location>
        <begin position="536"/>
        <end position="556"/>
    </location>
</feature>
<evidence type="ECO:0000256" key="4">
    <source>
        <dbReference type="ARBA" id="ARBA00022692"/>
    </source>
</evidence>
<dbReference type="PROSITE" id="PS00217">
    <property type="entry name" value="SUGAR_TRANSPORT_2"/>
    <property type="match status" value="1"/>
</dbReference>
<dbReference type="InterPro" id="IPR005829">
    <property type="entry name" value="Sugar_transporter_CS"/>
</dbReference>
<feature type="transmembrane region" description="Helical" evidence="9">
    <location>
        <begin position="71"/>
        <end position="91"/>
    </location>
</feature>
<feature type="transmembrane region" description="Helical" evidence="9">
    <location>
        <begin position="162"/>
        <end position="180"/>
    </location>
</feature>
<feature type="transmembrane region" description="Helical" evidence="9">
    <location>
        <begin position="340"/>
        <end position="362"/>
    </location>
</feature>
<sequence>MVAGGVAVGGDLDLSYGPAGYKGLIKEPFIFFISCFASIGGVLFGYDQGVISGVLVMNNFGKHFPLLANDATLQGWMVAVLTLGAMFGAFANGPIADRISRRWDLLLANGVFLVGSVIQCAAVNIPMIFIGRFIAGLAIGQLSMVVPLYLGELAPPNIRGSLVALQQLGITVGIMIAFWLDYGTQHIGGTGDGQSQAAWRFPLALQCLPSAILAAGTFFLPYSPRWLMSKGREEEVMATLCRIRRVPASDPRLKLEFLDIKAACIFDQESVAARFPGINSRFTLALKQYQELFVVRHLNRRLVIACLLQIIQQFTGINAIIYYAPQIFTAIGLTGNSVDLLATGVVGIINFFSTIPAIMFLDRWGRRKVLIIGAINMSIGHLIVGTLFAIYQHSWDAHRSAGWAAAVFVWFFIANFAFSIGCVNWIMPSEMFPPGVRSKAVGVAISTNWLTNFIVALITPRMLKSITFGTFYFFLVFCLILIVWVYFCVPETKGLRIEEMDLIFGGNQGVEDVRRIEDIRRRLGMTVVGDRDTDDFKEEEVEGNKGMGMEVSHHEA</sequence>
<keyword evidence="4 9" id="KW-0812">Transmembrane</keyword>
<dbReference type="FunFam" id="1.20.1250.20:FF:000026">
    <property type="entry name" value="MFS quinate transporter QutD"/>
    <property type="match status" value="1"/>
</dbReference>
<keyword evidence="12" id="KW-1185">Reference proteome</keyword>
<dbReference type="InterPro" id="IPR020846">
    <property type="entry name" value="MFS_dom"/>
</dbReference>
<comment type="similarity">
    <text evidence="2 7">Belongs to the major facilitator superfamily. Sugar transporter (TC 2.A.1.1) family.</text>
</comment>
<dbReference type="NCBIfam" id="TIGR00879">
    <property type="entry name" value="SP"/>
    <property type="match status" value="1"/>
</dbReference>
<reference evidence="11 12" key="1">
    <citation type="submission" date="2015-10" db="EMBL/GenBank/DDBJ databases">
        <title>Full genome of DAOMC 229536 Phialocephala scopiformis, a fungal endophyte of spruce producing the potent anti-insectan compound rugulosin.</title>
        <authorList>
            <consortium name="DOE Joint Genome Institute"/>
            <person name="Walker A.K."/>
            <person name="Frasz S.L."/>
            <person name="Seifert K.A."/>
            <person name="Miller J.D."/>
            <person name="Mondo S.J."/>
            <person name="Labutti K."/>
            <person name="Lipzen A."/>
            <person name="Dockter R."/>
            <person name="Kennedy M."/>
            <person name="Grigoriev I.V."/>
            <person name="Spatafora J.W."/>
        </authorList>
    </citation>
    <scope>NUCLEOTIDE SEQUENCE [LARGE SCALE GENOMIC DNA]</scope>
    <source>
        <strain evidence="11 12">CBS 120377</strain>
    </source>
</reference>
<dbReference type="KEGG" id="psco:LY89DRAFT_431256"/>
<dbReference type="OrthoDB" id="8120565at2759"/>
<name>A0A194XMG9_MOLSC</name>
<dbReference type="RefSeq" id="XP_018075644.1">
    <property type="nucleotide sequence ID" value="XM_018207474.1"/>
</dbReference>
<dbReference type="InterPro" id="IPR005828">
    <property type="entry name" value="MFS_sugar_transport-like"/>
</dbReference>
<feature type="transmembrane region" description="Helical" evidence="9">
    <location>
        <begin position="439"/>
        <end position="459"/>
    </location>
</feature>
<dbReference type="PANTHER" id="PTHR48022:SF2">
    <property type="entry name" value="PLASTIDIC GLUCOSE TRANSPORTER 4"/>
    <property type="match status" value="1"/>
</dbReference>
<evidence type="ECO:0000256" key="5">
    <source>
        <dbReference type="ARBA" id="ARBA00022989"/>
    </source>
</evidence>
<feature type="transmembrane region" description="Helical" evidence="9">
    <location>
        <begin position="29"/>
        <end position="51"/>
    </location>
</feature>
<keyword evidence="6 9" id="KW-0472">Membrane</keyword>
<organism evidence="11 12">
    <name type="scientific">Mollisia scopiformis</name>
    <name type="common">Conifer needle endophyte fungus</name>
    <name type="synonym">Phialocephala scopiformis</name>
    <dbReference type="NCBI Taxonomy" id="149040"/>
    <lineage>
        <taxon>Eukaryota</taxon>
        <taxon>Fungi</taxon>
        <taxon>Dikarya</taxon>
        <taxon>Ascomycota</taxon>
        <taxon>Pezizomycotina</taxon>
        <taxon>Leotiomycetes</taxon>
        <taxon>Helotiales</taxon>
        <taxon>Mollisiaceae</taxon>
        <taxon>Mollisia</taxon>
    </lineage>
</organism>
<evidence type="ECO:0000313" key="12">
    <source>
        <dbReference type="Proteomes" id="UP000070700"/>
    </source>
</evidence>
<dbReference type="GeneID" id="28817200"/>
<feature type="domain" description="Major facilitator superfamily (MFS) profile" evidence="10">
    <location>
        <begin position="33"/>
        <end position="493"/>
    </location>
</feature>